<feature type="non-terminal residue" evidence="1">
    <location>
        <position position="1"/>
    </location>
</feature>
<dbReference type="AlphaFoldDB" id="A0A371III8"/>
<gene>
    <name evidence="1" type="ORF">CR513_00068</name>
</gene>
<accession>A0A371III8</accession>
<dbReference type="OrthoDB" id="1932348at2759"/>
<dbReference type="Proteomes" id="UP000257109">
    <property type="component" value="Unassembled WGS sequence"/>
</dbReference>
<proteinExistence type="predicted"/>
<evidence type="ECO:0000313" key="2">
    <source>
        <dbReference type="Proteomes" id="UP000257109"/>
    </source>
</evidence>
<sequence>MFQDLHPKKGSWVTFESNKKGKIVGVGRIGLKHNLLSISQLCENGYDVFFNKGEFIVKDCKGSIIFSAKR</sequence>
<comment type="caution">
    <text evidence="1">The sequence shown here is derived from an EMBL/GenBank/DDBJ whole genome shotgun (WGS) entry which is preliminary data.</text>
</comment>
<keyword evidence="2" id="KW-1185">Reference proteome</keyword>
<dbReference type="EMBL" id="QJKJ01000012">
    <property type="protein sequence ID" value="RDY14804.1"/>
    <property type="molecule type" value="Genomic_DNA"/>
</dbReference>
<protein>
    <submittedName>
        <fullName evidence="1">Uncharacterized protein</fullName>
    </submittedName>
</protein>
<organism evidence="1 2">
    <name type="scientific">Mucuna pruriens</name>
    <name type="common">Velvet bean</name>
    <name type="synonym">Dolichos pruriens</name>
    <dbReference type="NCBI Taxonomy" id="157652"/>
    <lineage>
        <taxon>Eukaryota</taxon>
        <taxon>Viridiplantae</taxon>
        <taxon>Streptophyta</taxon>
        <taxon>Embryophyta</taxon>
        <taxon>Tracheophyta</taxon>
        <taxon>Spermatophyta</taxon>
        <taxon>Magnoliopsida</taxon>
        <taxon>eudicotyledons</taxon>
        <taxon>Gunneridae</taxon>
        <taxon>Pentapetalae</taxon>
        <taxon>rosids</taxon>
        <taxon>fabids</taxon>
        <taxon>Fabales</taxon>
        <taxon>Fabaceae</taxon>
        <taxon>Papilionoideae</taxon>
        <taxon>50 kb inversion clade</taxon>
        <taxon>NPAAA clade</taxon>
        <taxon>indigoferoid/millettioid clade</taxon>
        <taxon>Phaseoleae</taxon>
        <taxon>Mucuna</taxon>
    </lineage>
</organism>
<name>A0A371III8_MUCPR</name>
<evidence type="ECO:0000313" key="1">
    <source>
        <dbReference type="EMBL" id="RDY14804.1"/>
    </source>
</evidence>
<reference evidence="1" key="1">
    <citation type="submission" date="2018-05" db="EMBL/GenBank/DDBJ databases">
        <title>Draft genome of Mucuna pruriens seed.</title>
        <authorList>
            <person name="Nnadi N.E."/>
            <person name="Vos R."/>
            <person name="Hasami M.H."/>
            <person name="Devisetty U.K."/>
            <person name="Aguiy J.C."/>
        </authorList>
    </citation>
    <scope>NUCLEOTIDE SEQUENCE [LARGE SCALE GENOMIC DNA]</scope>
    <source>
        <strain evidence="1">JCA_2017</strain>
    </source>
</reference>